<accession>A0A345IHL8</accession>
<feature type="compositionally biased region" description="Basic and acidic residues" evidence="1">
    <location>
        <begin position="1"/>
        <end position="23"/>
    </location>
</feature>
<sequence length="289" mass="31048">MSGPQGKERTEGKGQRAKSDEKTAPGFRAELPVFEGTLGELAAALRAEQVLPGEVPLLRLTREVLAWAEQVTGQSPAAFADAHPDLLPTLAGVIALKARLLLPRPEPEDAPDDWSGDWSGDWSSDDGLGEVLEGVEALAELDTLVAFLAARRQAREGLLPARPAPVTLPRRERPRNPQGSLAKLVRAAQNAVRQVEVPLLARERLSLADALAALRAFGTRLRVFGFWTVHAGDWGERTTYFAALLEGVKEGSFQVEQPEMYGEIRVSAAGQVEAGPDEETGGEVPSPVS</sequence>
<feature type="region of interest" description="Disordered" evidence="1">
    <location>
        <begin position="267"/>
        <end position="289"/>
    </location>
</feature>
<feature type="region of interest" description="Disordered" evidence="1">
    <location>
        <begin position="1"/>
        <end position="28"/>
    </location>
</feature>
<dbReference type="Proteomes" id="UP000253744">
    <property type="component" value="Chromosome"/>
</dbReference>
<gene>
    <name evidence="2" type="ORF">DVJ83_08490</name>
</gene>
<proteinExistence type="predicted"/>
<dbReference type="STRING" id="1288484.GCA_000348665_02470"/>
<dbReference type="KEGG" id="dwu:DVJ83_08490"/>
<protein>
    <submittedName>
        <fullName evidence="2">Segregation/condensation protein A</fullName>
    </submittedName>
</protein>
<dbReference type="EMBL" id="CP031158">
    <property type="protein sequence ID" value="AXG99190.1"/>
    <property type="molecule type" value="Genomic_DNA"/>
</dbReference>
<reference evidence="2 3" key="1">
    <citation type="submission" date="2018-07" db="EMBL/GenBank/DDBJ databases">
        <title>Complete Genome and Methylome Analysis of Deinococcus wulumuqiensis NEB 479.</title>
        <authorList>
            <person name="Fomenkov A."/>
            <person name="Luyten Y."/>
            <person name="Vincze T."/>
            <person name="Anton B.P."/>
            <person name="Clark T."/>
            <person name="Roberts R.J."/>
            <person name="Morgan R.D."/>
        </authorList>
    </citation>
    <scope>NUCLEOTIDE SEQUENCE [LARGE SCALE GENOMIC DNA]</scope>
    <source>
        <strain evidence="2 3">NEB 479</strain>
    </source>
</reference>
<organism evidence="2 3">
    <name type="scientific">Deinococcus wulumuqiensis</name>
    <dbReference type="NCBI Taxonomy" id="980427"/>
    <lineage>
        <taxon>Bacteria</taxon>
        <taxon>Thermotogati</taxon>
        <taxon>Deinococcota</taxon>
        <taxon>Deinococci</taxon>
        <taxon>Deinococcales</taxon>
        <taxon>Deinococcaceae</taxon>
        <taxon>Deinococcus</taxon>
    </lineage>
</organism>
<evidence type="ECO:0000313" key="2">
    <source>
        <dbReference type="EMBL" id="AXG99190.1"/>
    </source>
</evidence>
<name>A0A345IHL8_9DEIO</name>
<evidence type="ECO:0000256" key="1">
    <source>
        <dbReference type="SAM" id="MobiDB-lite"/>
    </source>
</evidence>
<dbReference type="AlphaFoldDB" id="A0A345IHL8"/>
<evidence type="ECO:0000313" key="3">
    <source>
        <dbReference type="Proteomes" id="UP000253744"/>
    </source>
</evidence>
<dbReference type="RefSeq" id="WP_114672052.1">
    <property type="nucleotide sequence ID" value="NZ_CP031158.1"/>
</dbReference>